<dbReference type="Proteomes" id="UP000565572">
    <property type="component" value="Unassembled WGS sequence"/>
</dbReference>
<evidence type="ECO:0000259" key="7">
    <source>
        <dbReference type="PROSITE" id="PS50850"/>
    </source>
</evidence>
<gene>
    <name evidence="8" type="ORF">FHX39_002208</name>
</gene>
<proteinExistence type="predicted"/>
<dbReference type="InterPro" id="IPR020846">
    <property type="entry name" value="MFS_dom"/>
</dbReference>
<keyword evidence="4 6" id="KW-0472">Membrane</keyword>
<feature type="transmembrane region" description="Helical" evidence="6">
    <location>
        <begin position="202"/>
        <end position="221"/>
    </location>
</feature>
<keyword evidence="9" id="KW-1185">Reference proteome</keyword>
<feature type="transmembrane region" description="Helical" evidence="6">
    <location>
        <begin position="293"/>
        <end position="314"/>
    </location>
</feature>
<accession>A0A7W5JVS0</accession>
<dbReference type="Pfam" id="PF07690">
    <property type="entry name" value="MFS_1"/>
    <property type="match status" value="1"/>
</dbReference>
<feature type="transmembrane region" description="Helical" evidence="6">
    <location>
        <begin position="140"/>
        <end position="162"/>
    </location>
</feature>
<dbReference type="RefSeq" id="WP_183338385.1">
    <property type="nucleotide sequence ID" value="NZ_JACHZG010000001.1"/>
</dbReference>
<dbReference type="GO" id="GO:0005886">
    <property type="term" value="C:plasma membrane"/>
    <property type="evidence" value="ECO:0007669"/>
    <property type="project" value="UniProtKB-SubCell"/>
</dbReference>
<feature type="transmembrane region" description="Helical" evidence="6">
    <location>
        <begin position="255"/>
        <end position="273"/>
    </location>
</feature>
<sequence>MSDVHTPTYDTGAVPPPPASTGPAAVVEVVPAAGGPLKLRRLSIGLALVYVAILAINSGGLGILIPNLVSEIDPDRKVANLAIVTTVAFLANVFAQPVAGALSDATRSRFGRRTPWMVAGALLASGFMVGLPLAGSVVTIAIVWLVVQLGVNALQAAATALVPDRYPAQQRGGVSGLIGVGITVGNAVGTVVAGSLAGRGMLPYVLLGSLVLVVVAGFVVLNRDRSSRDDVVAARVGIGAFLRGFWVDPRQHPDFGWAFAARFLMVIGFYGAQTYSLYILRDYIGLSDEASNAFAAKIGVVLLGGVLLSALTSGVLSDRIGRRKPFIVWASVVMALGLAVPLAFPTTTGILVYSFLLGLGFGAYISIDLALMTEVLPSSMTSSASSAGRDLAILGLATTLPQALSPSIAAGLVSLTGGYPVVFVAGIVFVLLGALAVIPIKAVR</sequence>
<feature type="transmembrane region" description="Helical" evidence="6">
    <location>
        <begin position="114"/>
        <end position="134"/>
    </location>
</feature>
<comment type="subcellular location">
    <subcellularLocation>
        <location evidence="1">Cell membrane</location>
        <topology evidence="1">Multi-pass membrane protein</topology>
    </subcellularLocation>
</comment>
<dbReference type="EMBL" id="JACHZG010000001">
    <property type="protein sequence ID" value="MBB3327264.1"/>
    <property type="molecule type" value="Genomic_DNA"/>
</dbReference>
<dbReference type="Gene3D" id="1.20.1250.20">
    <property type="entry name" value="MFS general substrate transporter like domains"/>
    <property type="match status" value="2"/>
</dbReference>
<name>A0A7W5JVS0_9ACTN</name>
<evidence type="ECO:0000256" key="5">
    <source>
        <dbReference type="SAM" id="MobiDB-lite"/>
    </source>
</evidence>
<dbReference type="AlphaFoldDB" id="A0A7W5JVS0"/>
<evidence type="ECO:0000256" key="1">
    <source>
        <dbReference type="ARBA" id="ARBA00004651"/>
    </source>
</evidence>
<feature type="domain" description="Major facilitator superfamily (MFS) profile" evidence="7">
    <location>
        <begin position="43"/>
        <end position="444"/>
    </location>
</feature>
<feature type="transmembrane region" description="Helical" evidence="6">
    <location>
        <begin position="47"/>
        <end position="69"/>
    </location>
</feature>
<feature type="transmembrane region" description="Helical" evidence="6">
    <location>
        <begin position="81"/>
        <end position="102"/>
    </location>
</feature>
<feature type="transmembrane region" description="Helical" evidence="6">
    <location>
        <begin position="350"/>
        <end position="371"/>
    </location>
</feature>
<protein>
    <submittedName>
        <fullName evidence="8">MFS family permease</fullName>
    </submittedName>
</protein>
<evidence type="ECO:0000313" key="9">
    <source>
        <dbReference type="Proteomes" id="UP000565572"/>
    </source>
</evidence>
<dbReference type="GO" id="GO:0022857">
    <property type="term" value="F:transmembrane transporter activity"/>
    <property type="evidence" value="ECO:0007669"/>
    <property type="project" value="InterPro"/>
</dbReference>
<dbReference type="InterPro" id="IPR036259">
    <property type="entry name" value="MFS_trans_sf"/>
</dbReference>
<dbReference type="PROSITE" id="PS50850">
    <property type="entry name" value="MFS"/>
    <property type="match status" value="1"/>
</dbReference>
<dbReference type="InterPro" id="IPR005829">
    <property type="entry name" value="Sugar_transporter_CS"/>
</dbReference>
<dbReference type="PROSITE" id="PS00216">
    <property type="entry name" value="SUGAR_TRANSPORT_1"/>
    <property type="match status" value="1"/>
</dbReference>
<reference evidence="8 9" key="1">
    <citation type="submission" date="2020-08" db="EMBL/GenBank/DDBJ databases">
        <title>Sequencing the genomes of 1000 actinobacteria strains.</title>
        <authorList>
            <person name="Klenk H.-P."/>
        </authorList>
    </citation>
    <scope>NUCLEOTIDE SEQUENCE [LARGE SCALE GENOMIC DNA]</scope>
    <source>
        <strain evidence="8 9">DSM 11053</strain>
    </source>
</reference>
<evidence type="ECO:0000256" key="2">
    <source>
        <dbReference type="ARBA" id="ARBA00022692"/>
    </source>
</evidence>
<dbReference type="PANTHER" id="PTHR23528:SF1">
    <property type="entry name" value="MAJOR FACILITATOR SUPERFAMILY (MFS) PROFILE DOMAIN-CONTAINING PROTEIN"/>
    <property type="match status" value="1"/>
</dbReference>
<evidence type="ECO:0000313" key="8">
    <source>
        <dbReference type="EMBL" id="MBB3327264.1"/>
    </source>
</evidence>
<comment type="caution">
    <text evidence="8">The sequence shown here is derived from an EMBL/GenBank/DDBJ whole genome shotgun (WGS) entry which is preliminary data.</text>
</comment>
<feature type="transmembrane region" description="Helical" evidence="6">
    <location>
        <begin position="391"/>
        <end position="413"/>
    </location>
</feature>
<keyword evidence="2 6" id="KW-0812">Transmembrane</keyword>
<evidence type="ECO:0000256" key="4">
    <source>
        <dbReference type="ARBA" id="ARBA00023136"/>
    </source>
</evidence>
<feature type="region of interest" description="Disordered" evidence="5">
    <location>
        <begin position="1"/>
        <end position="22"/>
    </location>
</feature>
<feature type="transmembrane region" description="Helical" evidence="6">
    <location>
        <begin position="174"/>
        <end position="196"/>
    </location>
</feature>
<organism evidence="8 9">
    <name type="scientific">Microlunatus antarcticus</name>
    <dbReference type="NCBI Taxonomy" id="53388"/>
    <lineage>
        <taxon>Bacteria</taxon>
        <taxon>Bacillati</taxon>
        <taxon>Actinomycetota</taxon>
        <taxon>Actinomycetes</taxon>
        <taxon>Propionibacteriales</taxon>
        <taxon>Propionibacteriaceae</taxon>
        <taxon>Microlunatus</taxon>
    </lineage>
</organism>
<evidence type="ECO:0000256" key="3">
    <source>
        <dbReference type="ARBA" id="ARBA00022989"/>
    </source>
</evidence>
<dbReference type="PANTHER" id="PTHR23528">
    <property type="match status" value="1"/>
</dbReference>
<dbReference type="SUPFAM" id="SSF103473">
    <property type="entry name" value="MFS general substrate transporter"/>
    <property type="match status" value="1"/>
</dbReference>
<keyword evidence="3 6" id="KW-1133">Transmembrane helix</keyword>
<feature type="transmembrane region" description="Helical" evidence="6">
    <location>
        <begin position="419"/>
        <end position="440"/>
    </location>
</feature>
<dbReference type="InterPro" id="IPR011701">
    <property type="entry name" value="MFS"/>
</dbReference>
<evidence type="ECO:0000256" key="6">
    <source>
        <dbReference type="SAM" id="Phobius"/>
    </source>
</evidence>
<feature type="transmembrane region" description="Helical" evidence="6">
    <location>
        <begin position="326"/>
        <end position="344"/>
    </location>
</feature>